<keyword evidence="3" id="KW-1185">Reference proteome</keyword>
<feature type="non-terminal residue" evidence="2">
    <location>
        <position position="1"/>
    </location>
</feature>
<proteinExistence type="predicted"/>
<accession>A0A9N9H6J4</accession>
<evidence type="ECO:0000313" key="2">
    <source>
        <dbReference type="EMBL" id="CAG8652508.1"/>
    </source>
</evidence>
<evidence type="ECO:0000256" key="1">
    <source>
        <dbReference type="SAM" id="Phobius"/>
    </source>
</evidence>
<dbReference type="Proteomes" id="UP000789572">
    <property type="component" value="Unassembled WGS sequence"/>
</dbReference>
<evidence type="ECO:0000313" key="3">
    <source>
        <dbReference type="Proteomes" id="UP000789572"/>
    </source>
</evidence>
<protein>
    <submittedName>
        <fullName evidence="2">5929_t:CDS:1</fullName>
    </submittedName>
</protein>
<keyword evidence="1" id="KW-0472">Membrane</keyword>
<sequence length="43" mass="4708">QQRQQTQQSKFEAMLSPRVMDAVLTTVMGLAAVGIGGTAYHTW</sequence>
<name>A0A9N9H6J4_9GLOM</name>
<reference evidence="2" key="1">
    <citation type="submission" date="2021-06" db="EMBL/GenBank/DDBJ databases">
        <authorList>
            <person name="Kallberg Y."/>
            <person name="Tangrot J."/>
            <person name="Rosling A."/>
        </authorList>
    </citation>
    <scope>NUCLEOTIDE SEQUENCE</scope>
    <source>
        <strain evidence="2">IA702</strain>
    </source>
</reference>
<dbReference type="EMBL" id="CAJVPJ010004480">
    <property type="protein sequence ID" value="CAG8652508.1"/>
    <property type="molecule type" value="Genomic_DNA"/>
</dbReference>
<feature type="transmembrane region" description="Helical" evidence="1">
    <location>
        <begin position="21"/>
        <end position="40"/>
    </location>
</feature>
<comment type="caution">
    <text evidence="2">The sequence shown here is derived from an EMBL/GenBank/DDBJ whole genome shotgun (WGS) entry which is preliminary data.</text>
</comment>
<gene>
    <name evidence="2" type="ORF">POCULU_LOCUS10025</name>
</gene>
<keyword evidence="1" id="KW-1133">Transmembrane helix</keyword>
<keyword evidence="1" id="KW-0812">Transmembrane</keyword>
<organism evidence="2 3">
    <name type="scientific">Paraglomus occultum</name>
    <dbReference type="NCBI Taxonomy" id="144539"/>
    <lineage>
        <taxon>Eukaryota</taxon>
        <taxon>Fungi</taxon>
        <taxon>Fungi incertae sedis</taxon>
        <taxon>Mucoromycota</taxon>
        <taxon>Glomeromycotina</taxon>
        <taxon>Glomeromycetes</taxon>
        <taxon>Paraglomerales</taxon>
        <taxon>Paraglomeraceae</taxon>
        <taxon>Paraglomus</taxon>
    </lineage>
</organism>
<dbReference type="AlphaFoldDB" id="A0A9N9H6J4"/>